<dbReference type="GO" id="GO:0004148">
    <property type="term" value="F:dihydrolipoyl dehydrogenase (NADH) activity"/>
    <property type="evidence" value="ECO:0007669"/>
    <property type="project" value="UniProtKB-EC"/>
</dbReference>
<keyword evidence="10" id="KW-1015">Disulfide bond</keyword>
<evidence type="ECO:0000256" key="10">
    <source>
        <dbReference type="ARBA" id="ARBA00023157"/>
    </source>
</evidence>
<feature type="active site" description="Proton acceptor" evidence="13">
    <location>
        <position position="442"/>
    </location>
</feature>
<keyword evidence="8 16" id="KW-0560">Oxidoreductase</keyword>
<dbReference type="Gene3D" id="3.30.390.30">
    <property type="match status" value="1"/>
</dbReference>
<evidence type="ECO:0000256" key="12">
    <source>
        <dbReference type="ARBA" id="ARBA00049187"/>
    </source>
</evidence>
<reference evidence="19" key="1">
    <citation type="submission" date="2020-08" db="EMBL/GenBank/DDBJ databases">
        <title>Genome public.</title>
        <authorList>
            <person name="Liu C."/>
            <person name="Sun Q."/>
        </authorList>
    </citation>
    <scope>NUCLEOTIDE SEQUENCE</scope>
    <source>
        <strain evidence="19">NSJ-68</strain>
    </source>
</reference>
<dbReference type="InterPro" id="IPR012999">
    <property type="entry name" value="Pyr_OxRdtase_I_AS"/>
</dbReference>
<name>A0A923LE56_9FIRM</name>
<gene>
    <name evidence="19" type="primary">lpdA</name>
    <name evidence="19" type="ORF">H8S44_12800</name>
</gene>
<dbReference type="InterPro" id="IPR016156">
    <property type="entry name" value="FAD/NAD-linked_Rdtase_dimer_sf"/>
</dbReference>
<feature type="binding site" evidence="14">
    <location>
        <begin position="142"/>
        <end position="144"/>
    </location>
    <ligand>
        <name>FAD</name>
        <dbReference type="ChEBI" id="CHEBI:57692"/>
    </ligand>
</feature>
<keyword evidence="14" id="KW-0547">Nucleotide-binding</keyword>
<protein>
    <recommendedName>
        <fullName evidence="4 16">Dihydrolipoyl dehydrogenase</fullName>
        <ecNumber evidence="3 16">1.8.1.4</ecNumber>
    </recommendedName>
</protein>
<dbReference type="PROSITE" id="PS00076">
    <property type="entry name" value="PYRIDINE_REDOX_1"/>
    <property type="match status" value="1"/>
</dbReference>
<comment type="subcellular location">
    <subcellularLocation>
        <location evidence="1">Cytoplasm</location>
    </subcellularLocation>
</comment>
<dbReference type="InterPro" id="IPR001100">
    <property type="entry name" value="Pyr_nuc-diS_OxRdtase"/>
</dbReference>
<evidence type="ECO:0000256" key="2">
    <source>
        <dbReference type="ARBA" id="ARBA00007532"/>
    </source>
</evidence>
<feature type="domain" description="Pyridine nucleotide-disulphide oxidoreductase dimerisation" evidence="17">
    <location>
        <begin position="343"/>
        <end position="452"/>
    </location>
</feature>
<dbReference type="Proteomes" id="UP000649345">
    <property type="component" value="Unassembled WGS sequence"/>
</dbReference>
<comment type="caution">
    <text evidence="19">The sequence shown here is derived from an EMBL/GenBank/DDBJ whole genome shotgun (WGS) entry which is preliminary data.</text>
</comment>
<evidence type="ECO:0000256" key="16">
    <source>
        <dbReference type="RuleBase" id="RU003692"/>
    </source>
</evidence>
<dbReference type="SUPFAM" id="SSF51905">
    <property type="entry name" value="FAD/NAD(P)-binding domain"/>
    <property type="match status" value="1"/>
</dbReference>
<comment type="catalytic activity">
    <reaction evidence="12 16">
        <text>N(6)-[(R)-dihydrolipoyl]-L-lysyl-[protein] + NAD(+) = N(6)-[(R)-lipoyl]-L-lysyl-[protein] + NADH + H(+)</text>
        <dbReference type="Rhea" id="RHEA:15045"/>
        <dbReference type="Rhea" id="RHEA-COMP:10474"/>
        <dbReference type="Rhea" id="RHEA-COMP:10475"/>
        <dbReference type="ChEBI" id="CHEBI:15378"/>
        <dbReference type="ChEBI" id="CHEBI:57540"/>
        <dbReference type="ChEBI" id="CHEBI:57945"/>
        <dbReference type="ChEBI" id="CHEBI:83099"/>
        <dbReference type="ChEBI" id="CHEBI:83100"/>
        <dbReference type="EC" id="1.8.1.4"/>
    </reaction>
</comment>
<comment type="cofactor">
    <cofactor evidence="14 16">
        <name>FAD</name>
        <dbReference type="ChEBI" id="CHEBI:57692"/>
    </cofactor>
    <text evidence="14 16">Binds 1 FAD per subunit.</text>
</comment>
<feature type="binding site" evidence="14">
    <location>
        <position position="309"/>
    </location>
    <ligand>
        <name>FAD</name>
        <dbReference type="ChEBI" id="CHEBI:57692"/>
    </ligand>
</feature>
<dbReference type="Gene3D" id="3.50.50.60">
    <property type="entry name" value="FAD/NAD(P)-binding domain"/>
    <property type="match status" value="2"/>
</dbReference>
<evidence type="ECO:0000256" key="15">
    <source>
        <dbReference type="PIRSR" id="PIRSR000350-4"/>
    </source>
</evidence>
<feature type="disulfide bond" description="Redox-active" evidence="15">
    <location>
        <begin position="41"/>
        <end position="46"/>
    </location>
</feature>
<evidence type="ECO:0000256" key="7">
    <source>
        <dbReference type="ARBA" id="ARBA00022827"/>
    </source>
</evidence>
<evidence type="ECO:0000313" key="20">
    <source>
        <dbReference type="Proteomes" id="UP000649345"/>
    </source>
</evidence>
<keyword evidence="5" id="KW-0963">Cytoplasm</keyword>
<feature type="binding site" evidence="14">
    <location>
        <begin position="183"/>
        <end position="190"/>
    </location>
    <ligand>
        <name>NAD(+)</name>
        <dbReference type="ChEBI" id="CHEBI:57540"/>
    </ligand>
</feature>
<evidence type="ECO:0000256" key="6">
    <source>
        <dbReference type="ARBA" id="ARBA00022630"/>
    </source>
</evidence>
<accession>A0A923LE56</accession>
<dbReference type="AlphaFoldDB" id="A0A923LE56"/>
<dbReference type="PIRSF" id="PIRSF000350">
    <property type="entry name" value="Mercury_reductase_MerA"/>
    <property type="match status" value="1"/>
</dbReference>
<keyword evidence="6 16" id="KW-0285">Flavoprotein</keyword>
<evidence type="ECO:0000256" key="5">
    <source>
        <dbReference type="ARBA" id="ARBA00022490"/>
    </source>
</evidence>
<evidence type="ECO:0000259" key="18">
    <source>
        <dbReference type="Pfam" id="PF07992"/>
    </source>
</evidence>
<evidence type="ECO:0000256" key="11">
    <source>
        <dbReference type="ARBA" id="ARBA00023284"/>
    </source>
</evidence>
<dbReference type="PRINTS" id="PR00368">
    <property type="entry name" value="FADPNR"/>
</dbReference>
<keyword evidence="9 14" id="KW-0520">NAD</keyword>
<dbReference type="InterPro" id="IPR006258">
    <property type="entry name" value="Lipoamide_DH"/>
</dbReference>
<evidence type="ECO:0000256" key="3">
    <source>
        <dbReference type="ARBA" id="ARBA00012608"/>
    </source>
</evidence>
<evidence type="ECO:0000256" key="9">
    <source>
        <dbReference type="ARBA" id="ARBA00023027"/>
    </source>
</evidence>
<comment type="similarity">
    <text evidence="2 16">Belongs to the class-I pyridine nucleotide-disulfide oxidoreductase family.</text>
</comment>
<evidence type="ECO:0000256" key="1">
    <source>
        <dbReference type="ARBA" id="ARBA00004496"/>
    </source>
</evidence>
<dbReference type="GO" id="GO:0005737">
    <property type="term" value="C:cytoplasm"/>
    <property type="evidence" value="ECO:0007669"/>
    <property type="project" value="UniProtKB-SubCell"/>
</dbReference>
<keyword evidence="11 16" id="KW-0676">Redox-active center</keyword>
<dbReference type="PANTHER" id="PTHR22912:SF217">
    <property type="entry name" value="DIHYDROLIPOYL DEHYDROGENASE"/>
    <property type="match status" value="1"/>
</dbReference>
<dbReference type="GO" id="GO:0050660">
    <property type="term" value="F:flavin adenine dinucleotide binding"/>
    <property type="evidence" value="ECO:0007669"/>
    <property type="project" value="InterPro"/>
</dbReference>
<evidence type="ECO:0000256" key="8">
    <source>
        <dbReference type="ARBA" id="ARBA00023002"/>
    </source>
</evidence>
<dbReference type="InterPro" id="IPR004099">
    <property type="entry name" value="Pyr_nucl-diS_OxRdtase_dimer"/>
</dbReference>
<feature type="domain" description="FAD/NAD(P)-binding" evidence="18">
    <location>
        <begin position="4"/>
        <end position="324"/>
    </location>
</feature>
<dbReference type="InterPro" id="IPR050151">
    <property type="entry name" value="Class-I_Pyr_Nuc-Dis_Oxidored"/>
</dbReference>
<dbReference type="EC" id="1.8.1.4" evidence="3 16"/>
<evidence type="ECO:0000259" key="17">
    <source>
        <dbReference type="Pfam" id="PF02852"/>
    </source>
</evidence>
<dbReference type="SUPFAM" id="SSF55424">
    <property type="entry name" value="FAD/NAD-linked reductases, dimerisation (C-terminal) domain"/>
    <property type="match status" value="1"/>
</dbReference>
<proteinExistence type="inferred from homology"/>
<dbReference type="FunFam" id="3.30.390.30:FF:000001">
    <property type="entry name" value="Dihydrolipoyl dehydrogenase"/>
    <property type="match status" value="1"/>
</dbReference>
<organism evidence="19 20">
    <name type="scientific">Anaerosacchariphilus hominis</name>
    <dbReference type="NCBI Taxonomy" id="2763017"/>
    <lineage>
        <taxon>Bacteria</taxon>
        <taxon>Bacillati</taxon>
        <taxon>Bacillota</taxon>
        <taxon>Clostridia</taxon>
        <taxon>Lachnospirales</taxon>
        <taxon>Lachnospiraceae</taxon>
        <taxon>Anaerosacchariphilus</taxon>
    </lineage>
</organism>
<evidence type="ECO:0000313" key="19">
    <source>
        <dbReference type="EMBL" id="MBC5660646.1"/>
    </source>
</evidence>
<keyword evidence="20" id="KW-1185">Reference proteome</keyword>
<evidence type="ECO:0000256" key="13">
    <source>
        <dbReference type="PIRSR" id="PIRSR000350-2"/>
    </source>
</evidence>
<dbReference type="PRINTS" id="PR00411">
    <property type="entry name" value="PNDRDTASEI"/>
</dbReference>
<feature type="binding site" evidence="14">
    <location>
        <position position="50"/>
    </location>
    <ligand>
        <name>FAD</name>
        <dbReference type="ChEBI" id="CHEBI:57692"/>
    </ligand>
</feature>
<feature type="binding site" evidence="14">
    <location>
        <begin position="315"/>
        <end position="318"/>
    </location>
    <ligand>
        <name>FAD</name>
        <dbReference type="ChEBI" id="CHEBI:57692"/>
    </ligand>
</feature>
<dbReference type="InterPro" id="IPR023753">
    <property type="entry name" value="FAD/NAD-binding_dom"/>
</dbReference>
<dbReference type="EMBL" id="JACOOR010000007">
    <property type="protein sequence ID" value="MBC5660646.1"/>
    <property type="molecule type" value="Genomic_DNA"/>
</dbReference>
<dbReference type="PANTHER" id="PTHR22912">
    <property type="entry name" value="DISULFIDE OXIDOREDUCTASE"/>
    <property type="match status" value="1"/>
</dbReference>
<dbReference type="RefSeq" id="WP_186873810.1">
    <property type="nucleotide sequence ID" value="NZ_JACOOR010000007.1"/>
</dbReference>
<evidence type="ECO:0000256" key="4">
    <source>
        <dbReference type="ARBA" id="ARBA00016961"/>
    </source>
</evidence>
<dbReference type="InterPro" id="IPR036188">
    <property type="entry name" value="FAD/NAD-bd_sf"/>
</dbReference>
<keyword evidence="7 14" id="KW-0274">FAD</keyword>
<sequence length="455" mass="48844">MQEFDVIVIGGGPAGYNCAEYAAHHGKKVLLVEKKSLGGTCLNVGCIPTKTFLYAGKMYHYASGAGEAYGVTAEGAVHVDQAAVVAKKDEVVKMLVQGVGSALRRKKVKVVNGTAKLGKVEEKPAVFVEDETYTAEDLILATGSTPSVPPIEGVKEGMADGTVMTSDEILDMKEIPKKLLVVGGGVIGFEMAAYFQEVGAKVTVIEMLDKVLGGNDREVSELLQKELEKKGVTFHLSSGVKKLAGGVVTYEKDGKLQLAAYDKALMCVGRRANSQIEGLEKLGVQTERGAIVTDEHMQTNVPHVYAIGDVNGKVMLAHVGYREGEVAVNHILGEDDAMSYDAISGVVYTSPEAAFVGLSEEQAKASGRNYEVKKVSINFSGRHVAENGLSNGICKLIVDRDKKTLIGAALMSSYASEYIYALALMIDLKLPLRQIRRTIFPHPTVCEIIREALMD</sequence>
<dbReference type="GO" id="GO:0006103">
    <property type="term" value="P:2-oxoglutarate metabolic process"/>
    <property type="evidence" value="ECO:0007669"/>
    <property type="project" value="TreeGrafter"/>
</dbReference>
<feature type="binding site" evidence="14">
    <location>
        <position position="269"/>
    </location>
    <ligand>
        <name>NAD(+)</name>
        <dbReference type="ChEBI" id="CHEBI:57540"/>
    </ligand>
</feature>
<feature type="binding site" evidence="14">
    <location>
        <position position="206"/>
    </location>
    <ligand>
        <name>NAD(+)</name>
        <dbReference type="ChEBI" id="CHEBI:57540"/>
    </ligand>
</feature>
<dbReference type="Pfam" id="PF02852">
    <property type="entry name" value="Pyr_redox_dim"/>
    <property type="match status" value="1"/>
</dbReference>
<dbReference type="NCBIfam" id="TIGR01350">
    <property type="entry name" value="lipoamide_DH"/>
    <property type="match status" value="1"/>
</dbReference>
<comment type="miscellaneous">
    <text evidence="16">The active site is a redox-active disulfide bond.</text>
</comment>
<evidence type="ECO:0000256" key="14">
    <source>
        <dbReference type="PIRSR" id="PIRSR000350-3"/>
    </source>
</evidence>
<dbReference type="Pfam" id="PF07992">
    <property type="entry name" value="Pyr_redox_2"/>
    <property type="match status" value="1"/>
</dbReference>